<feature type="binding site" evidence="11">
    <location>
        <begin position="79"/>
        <end position="80"/>
    </location>
    <ligand>
        <name>FAD</name>
        <dbReference type="ChEBI" id="CHEBI:57692"/>
    </ligand>
</feature>
<dbReference type="PROSITE" id="PS51384">
    <property type="entry name" value="FAD_FR"/>
    <property type="match status" value="1"/>
</dbReference>
<dbReference type="InterPro" id="IPR008333">
    <property type="entry name" value="Cbr1-like_FAD-bd_dom"/>
</dbReference>
<dbReference type="EC" id="1.3.98.1" evidence="14"/>
<protein>
    <submittedName>
        <fullName evidence="14">Dihydroorotate oxidase B, electron transfer subunit</fullName>
        <ecNumber evidence="14">1.3.98.1</ecNumber>
    </submittedName>
</protein>
<keyword evidence="4 12" id="KW-0001">2Fe-2S</keyword>
<evidence type="ECO:0000256" key="4">
    <source>
        <dbReference type="ARBA" id="ARBA00022714"/>
    </source>
</evidence>
<evidence type="ECO:0000313" key="15">
    <source>
        <dbReference type="Proteomes" id="UP000002587"/>
    </source>
</evidence>
<feature type="binding site" evidence="12">
    <location>
        <position position="251"/>
    </location>
    <ligand>
        <name>[2Fe-2S] cluster</name>
        <dbReference type="ChEBI" id="CHEBI:190135"/>
    </ligand>
</feature>
<evidence type="ECO:0000259" key="13">
    <source>
        <dbReference type="PROSITE" id="PS51384"/>
    </source>
</evidence>
<evidence type="ECO:0000256" key="2">
    <source>
        <dbReference type="ARBA" id="ARBA00022448"/>
    </source>
</evidence>
<dbReference type="GO" id="GO:1990663">
    <property type="term" value="F:dihydroorotate dehydrogenase (fumarate) activity"/>
    <property type="evidence" value="ECO:0007669"/>
    <property type="project" value="UniProtKB-EC"/>
</dbReference>
<dbReference type="PRINTS" id="PR00410">
    <property type="entry name" value="PHEHYDRXLASE"/>
</dbReference>
<proteinExistence type="inferred from homology"/>
<comment type="similarity">
    <text evidence="1">Belongs to the PyrK family.</text>
</comment>
<feature type="binding site" evidence="11">
    <location>
        <begin position="55"/>
        <end position="58"/>
    </location>
    <ligand>
        <name>FAD</name>
        <dbReference type="ChEBI" id="CHEBI:57692"/>
    </ligand>
</feature>
<comment type="cofactor">
    <cofactor evidence="10">
        <name>[2Fe-2S] cluster</name>
        <dbReference type="ChEBI" id="CHEBI:190135"/>
    </cofactor>
</comment>
<dbReference type="InterPro" id="IPR017938">
    <property type="entry name" value="Riboflavin_synthase-like_b-brl"/>
</dbReference>
<dbReference type="CDD" id="cd06218">
    <property type="entry name" value="DHOD_e_trans"/>
    <property type="match status" value="1"/>
</dbReference>
<evidence type="ECO:0000313" key="14">
    <source>
        <dbReference type="EMBL" id="ABL02015.1"/>
    </source>
</evidence>
<comment type="cofactor">
    <cofactor evidence="12">
        <name>[2Fe-2S] cluster</name>
        <dbReference type="ChEBI" id="CHEBI:190135"/>
    </cofactor>
    <text evidence="12">Binds 1 [2Fe-2S] cluster per subunit.</text>
</comment>
<evidence type="ECO:0000256" key="1">
    <source>
        <dbReference type="ARBA" id="ARBA00006422"/>
    </source>
</evidence>
<dbReference type="eggNOG" id="COG0543">
    <property type="taxonomic scope" value="Bacteria"/>
</dbReference>
<keyword evidence="2" id="KW-0813">Transport</keyword>
<reference evidence="14 15" key="1">
    <citation type="journal article" date="2007" name="Science">
        <title>The Calyptogena magnifica chemoautotrophic symbiont genome.</title>
        <authorList>
            <person name="Newton I.L.G."/>
            <person name="Woyke T."/>
            <person name="Auchtung T.A."/>
            <person name="Dilly G.F."/>
            <person name="Dutton R.J."/>
            <person name="Fisher M.C."/>
            <person name="Fontanez K.M."/>
            <person name="Lau E."/>
            <person name="Stewart F.J."/>
            <person name="Richardson P.M."/>
            <person name="Barry K.W."/>
            <person name="Saunders E."/>
            <person name="Detter J.C."/>
            <person name="Wu D."/>
            <person name="Eisen J.A."/>
            <person name="Cavanaugh C.M."/>
        </authorList>
    </citation>
    <scope>NUCLEOTIDE SEQUENCE [LARGE SCALE GENOMIC DNA]</scope>
    <source>
        <strain evidence="14 15">Cm</strain>
    </source>
</reference>
<dbReference type="AlphaFoldDB" id="A1AVQ8"/>
<keyword evidence="3 11" id="KW-0285">Flavoprotein</keyword>
<evidence type="ECO:0000256" key="9">
    <source>
        <dbReference type="ARBA" id="ARBA00023014"/>
    </source>
</evidence>
<evidence type="ECO:0000256" key="8">
    <source>
        <dbReference type="ARBA" id="ARBA00023004"/>
    </source>
</evidence>
<dbReference type="KEGG" id="rma:Rmag_0233"/>
<evidence type="ECO:0000256" key="11">
    <source>
        <dbReference type="PIRSR" id="PIRSR006816-1"/>
    </source>
</evidence>
<dbReference type="HOGENOM" id="CLU_003827_1_2_6"/>
<dbReference type="Pfam" id="PF10418">
    <property type="entry name" value="DHODB_Fe-S_bind"/>
    <property type="match status" value="1"/>
</dbReference>
<dbReference type="Proteomes" id="UP000002587">
    <property type="component" value="Chromosome"/>
</dbReference>
<sequence>MNKASIKIHDCQILAHYQFEGKQYILTLASNIIAKQTKPGQFVHLTVSSALAMRRPISIMSVDIENGTFDLLYKVVGEGTRQLSQRKVGDILSIIGPIGNGFKLTDKKRPLLIGGGAGMPPMIAIAQQIKDLGYESFAILGSEVPFPFVDKLADNNKDYQGATYTMPELEDWGIECRLTSLQGFDGTFKGFVTDLAKIYLDNLKTDERMQVEIYACGPRLMLVAVANLAKEYNLPCQISLEENMACAVGGCAGCVVEIQTNQGISMKRVCVDGPVFDAYQIF</sequence>
<dbReference type="GO" id="GO:0046872">
    <property type="term" value="F:metal ion binding"/>
    <property type="evidence" value="ECO:0007669"/>
    <property type="project" value="UniProtKB-KW"/>
</dbReference>
<comment type="cofactor">
    <cofactor evidence="11">
        <name>FAD</name>
        <dbReference type="ChEBI" id="CHEBI:57692"/>
    </cofactor>
    <text evidence="11">Binds 1 FAD per subunit.</text>
</comment>
<dbReference type="InterPro" id="IPR012165">
    <property type="entry name" value="Cyt_c3_hydrogenase_gsu"/>
</dbReference>
<gene>
    <name evidence="14" type="ordered locus">Rmag_0233</name>
</gene>
<dbReference type="InterPro" id="IPR017927">
    <property type="entry name" value="FAD-bd_FR_type"/>
</dbReference>
<evidence type="ECO:0000256" key="10">
    <source>
        <dbReference type="ARBA" id="ARBA00034078"/>
    </source>
</evidence>
<name>A1AVQ8_RUTMC</name>
<dbReference type="RefSeq" id="WP_011737640.1">
    <property type="nucleotide sequence ID" value="NC_008610.1"/>
</dbReference>
<feature type="binding site" evidence="12">
    <location>
        <position position="254"/>
    </location>
    <ligand>
        <name>[2Fe-2S] cluster</name>
        <dbReference type="ChEBI" id="CHEBI:190135"/>
    </ligand>
</feature>
<dbReference type="OrthoDB" id="9796486at2"/>
<dbReference type="GO" id="GO:0050660">
    <property type="term" value="F:flavin adenine dinucleotide binding"/>
    <property type="evidence" value="ECO:0007669"/>
    <property type="project" value="InterPro"/>
</dbReference>
<dbReference type="Gene3D" id="2.40.30.10">
    <property type="entry name" value="Translation factors"/>
    <property type="match status" value="1"/>
</dbReference>
<keyword evidence="9 12" id="KW-0411">Iron-sulfur</keyword>
<dbReference type="PANTHER" id="PTHR43513:SF3">
    <property type="entry name" value="DIHYDROOROTATE DEHYDROGENASE B (NAD(+)), ELECTRON TRANSFER SUBUNIT-RELATED"/>
    <property type="match status" value="1"/>
</dbReference>
<accession>A1AVQ8</accession>
<dbReference type="InterPro" id="IPR019480">
    <property type="entry name" value="Dihydroorotate_DH_Fe-S-bd"/>
</dbReference>
<organism evidence="14 15">
    <name type="scientific">Ruthia magnifica subsp. Calyptogena magnifica</name>
    <dbReference type="NCBI Taxonomy" id="413404"/>
    <lineage>
        <taxon>Bacteria</taxon>
        <taxon>Pseudomonadati</taxon>
        <taxon>Pseudomonadota</taxon>
        <taxon>Gammaproteobacteria</taxon>
        <taxon>Candidatus Pseudothioglobaceae</taxon>
        <taxon>Candidatus Ruthturnera</taxon>
    </lineage>
</organism>
<keyword evidence="8 12" id="KW-0408">Iron</keyword>
<keyword evidence="15" id="KW-1185">Reference proteome</keyword>
<keyword evidence="7" id="KW-0249">Electron transport</keyword>
<dbReference type="Gene3D" id="3.40.50.80">
    <property type="entry name" value="Nucleotide-binding domain of ferredoxin-NADP reductase (FNR) module"/>
    <property type="match status" value="1"/>
</dbReference>
<evidence type="ECO:0000256" key="6">
    <source>
        <dbReference type="ARBA" id="ARBA00022827"/>
    </source>
</evidence>
<feature type="binding site" evidence="12">
    <location>
        <position position="246"/>
    </location>
    <ligand>
        <name>[2Fe-2S] cluster</name>
        <dbReference type="ChEBI" id="CHEBI:190135"/>
    </ligand>
</feature>
<evidence type="ECO:0000256" key="3">
    <source>
        <dbReference type="ARBA" id="ARBA00022630"/>
    </source>
</evidence>
<evidence type="ECO:0000256" key="5">
    <source>
        <dbReference type="ARBA" id="ARBA00022723"/>
    </source>
</evidence>
<dbReference type="GO" id="GO:0006221">
    <property type="term" value="P:pyrimidine nucleotide biosynthetic process"/>
    <property type="evidence" value="ECO:0007669"/>
    <property type="project" value="InterPro"/>
</dbReference>
<dbReference type="EMBL" id="CP000488">
    <property type="protein sequence ID" value="ABL02015.1"/>
    <property type="molecule type" value="Genomic_DNA"/>
</dbReference>
<feature type="domain" description="FAD-binding FR-type" evidence="13">
    <location>
        <begin position="6"/>
        <end position="104"/>
    </location>
</feature>
<evidence type="ECO:0000256" key="12">
    <source>
        <dbReference type="PIRSR" id="PIRSR006816-2"/>
    </source>
</evidence>
<dbReference type="Gene3D" id="2.10.240.10">
    <property type="entry name" value="Dihydroorotate dehydrogenase, electron transfer subunit"/>
    <property type="match status" value="1"/>
</dbReference>
<dbReference type="InterPro" id="IPR037117">
    <property type="entry name" value="Dihydroorotate_DH_ele_sf"/>
</dbReference>
<dbReference type="SUPFAM" id="SSF52343">
    <property type="entry name" value="Ferredoxin reductase-like, C-terminal NADP-linked domain"/>
    <property type="match status" value="1"/>
</dbReference>
<dbReference type="SUPFAM" id="SSF63380">
    <property type="entry name" value="Riboflavin synthase domain-like"/>
    <property type="match status" value="1"/>
</dbReference>
<dbReference type="InterPro" id="IPR050353">
    <property type="entry name" value="PyrK_electron_transfer"/>
</dbReference>
<dbReference type="InterPro" id="IPR039261">
    <property type="entry name" value="FNR_nucleotide-bd"/>
</dbReference>
<keyword evidence="14" id="KW-0560">Oxidoreductase</keyword>
<dbReference type="GO" id="GO:0051537">
    <property type="term" value="F:2 iron, 2 sulfur cluster binding"/>
    <property type="evidence" value="ECO:0007669"/>
    <property type="project" value="UniProtKB-KW"/>
</dbReference>
<keyword evidence="6 11" id="KW-0274">FAD</keyword>
<evidence type="ECO:0000256" key="7">
    <source>
        <dbReference type="ARBA" id="ARBA00022982"/>
    </source>
</evidence>
<keyword evidence="5 12" id="KW-0479">Metal-binding</keyword>
<dbReference type="PANTHER" id="PTHR43513">
    <property type="entry name" value="DIHYDROOROTATE DEHYDROGENASE B (NAD(+)), ELECTRON TRANSFER SUBUNIT"/>
    <property type="match status" value="1"/>
</dbReference>
<dbReference type="Pfam" id="PF00970">
    <property type="entry name" value="FAD_binding_6"/>
    <property type="match status" value="1"/>
</dbReference>
<dbReference type="STRING" id="413404.Rmag_0233"/>
<feature type="binding site" evidence="12">
    <location>
        <position position="270"/>
    </location>
    <ligand>
        <name>[2Fe-2S] cluster</name>
        <dbReference type="ChEBI" id="CHEBI:190135"/>
    </ligand>
</feature>
<dbReference type="PIRSF" id="PIRSF006816">
    <property type="entry name" value="Cyc3_hyd_g"/>
    <property type="match status" value="1"/>
</dbReference>